<evidence type="ECO:0000313" key="4">
    <source>
        <dbReference type="EMBL" id="RUO78909.1"/>
    </source>
</evidence>
<feature type="domain" description="Carbohydrate-binding" evidence="2">
    <location>
        <begin position="50"/>
        <end position="208"/>
    </location>
</feature>
<organism evidence="4 5">
    <name type="scientific">Idiomarina tyrosinivorans</name>
    <dbReference type="NCBI Taxonomy" id="1445662"/>
    <lineage>
        <taxon>Bacteria</taxon>
        <taxon>Pseudomonadati</taxon>
        <taxon>Pseudomonadota</taxon>
        <taxon>Gammaproteobacteria</taxon>
        <taxon>Alteromonadales</taxon>
        <taxon>Idiomarinaceae</taxon>
        <taxon>Idiomarina</taxon>
    </lineage>
</organism>
<dbReference type="SUPFAM" id="SSF49344">
    <property type="entry name" value="CBD9-like"/>
    <property type="match status" value="1"/>
</dbReference>
<dbReference type="GO" id="GO:0004553">
    <property type="term" value="F:hydrolase activity, hydrolyzing O-glycosyl compounds"/>
    <property type="evidence" value="ECO:0007669"/>
    <property type="project" value="InterPro"/>
</dbReference>
<protein>
    <submittedName>
        <fullName evidence="4">Uncharacterized protein</fullName>
    </submittedName>
</protein>
<evidence type="ECO:0000256" key="1">
    <source>
        <dbReference type="SAM" id="SignalP"/>
    </source>
</evidence>
<evidence type="ECO:0000259" key="2">
    <source>
        <dbReference type="Pfam" id="PF06452"/>
    </source>
</evidence>
<name>A0A432ZLR6_9GAMM</name>
<dbReference type="GO" id="GO:0016052">
    <property type="term" value="P:carbohydrate catabolic process"/>
    <property type="evidence" value="ECO:0007669"/>
    <property type="project" value="InterPro"/>
</dbReference>
<dbReference type="Pfam" id="PF06452">
    <property type="entry name" value="CBM9_1"/>
    <property type="match status" value="1"/>
</dbReference>
<dbReference type="Proteomes" id="UP000287996">
    <property type="component" value="Unassembled WGS sequence"/>
</dbReference>
<reference evidence="4 5" key="1">
    <citation type="journal article" date="2011" name="Front. Microbiol.">
        <title>Genomic signatures of strain selection and enhancement in Bacillus atrophaeus var. globigii, a historical biowarfare simulant.</title>
        <authorList>
            <person name="Gibbons H.S."/>
            <person name="Broomall S.M."/>
            <person name="McNew L.A."/>
            <person name="Daligault H."/>
            <person name="Chapman C."/>
            <person name="Bruce D."/>
            <person name="Karavis M."/>
            <person name="Krepps M."/>
            <person name="McGregor P.A."/>
            <person name="Hong C."/>
            <person name="Park K.H."/>
            <person name="Akmal A."/>
            <person name="Feldman A."/>
            <person name="Lin J.S."/>
            <person name="Chang W.E."/>
            <person name="Higgs B.W."/>
            <person name="Demirev P."/>
            <person name="Lindquist J."/>
            <person name="Liem A."/>
            <person name="Fochler E."/>
            <person name="Read T.D."/>
            <person name="Tapia R."/>
            <person name="Johnson S."/>
            <person name="Bishop-Lilly K.A."/>
            <person name="Detter C."/>
            <person name="Han C."/>
            <person name="Sozhamannan S."/>
            <person name="Rosenzweig C.N."/>
            <person name="Skowronski E.W."/>
        </authorList>
    </citation>
    <scope>NUCLEOTIDE SEQUENCE [LARGE SCALE GENOMIC DNA]</scope>
    <source>
        <strain evidence="4 5">CC-PW-9</strain>
    </source>
</reference>
<gene>
    <name evidence="4" type="ORF">CWI84_10190</name>
</gene>
<feature type="signal peptide" evidence="1">
    <location>
        <begin position="1"/>
        <end position="23"/>
    </location>
</feature>
<comment type="caution">
    <text evidence="4">The sequence shown here is derived from an EMBL/GenBank/DDBJ whole genome shotgun (WGS) entry which is preliminary data.</text>
</comment>
<evidence type="ECO:0000313" key="5">
    <source>
        <dbReference type="Proteomes" id="UP000287996"/>
    </source>
</evidence>
<dbReference type="Gene3D" id="2.60.40.1190">
    <property type="match status" value="1"/>
</dbReference>
<sequence length="795" mass="90985">MRRIWLKLVFDAFLAGISLSAAAQPPNTKVGTNNASPRFSVPKVQLAPTIDGRVNPDEWQNARHITLDYETKPAENQPAPVTTDAYILQSGNTFYVGFIAHDPNPEDIRAVFRERDGGWNDDMIGVKLDTFNQQQLAYQFYVNPLGVQTDVIENELSGDENSNWDAIWDSAGRITANGYQVEMAIPLAVLNFDDTLAQQTWGFDLIRFYPRDSFTRIALQPNDRDNVCQLCQLAKITGFKNAQQGTNLIIAPTLTAIRNEQRDAYDPNSDFDNESDVEAGLDVRWNITPDIKLNATLNPDFSQVEADSAQLDVNETFALFYDEKRPFFTADSDYFDSQMDVIYSRNIGSPDYGAKLTGRYDKQTFAGFVANDAATAFLVPGNRSSDLAVIDEKSKNAALRYRYDVSDSLSIGTVATARDSEQYHNYNYGIDARYRPSATDTWRMQWMQSDTRYPDWLKNQFCYGDPADCQRQAEQADDCDFGNCPVSEQYLRTEDADGIKGNAYTVRYRHQQSNYVALAEYYNYGRDYRADLGFMSQIDMEQGHLGAGYFWYGDSQDPYTLIQVISHWRVTRDQDGTQISDSKTLDLHYDGPLQSALNLGFENKKELGERYNQATLTLANNAPEFDQNIWHFAGSFKPFNGFYLGTYFEYGDSIDYYNNQLGTVKYGELSTTWNVSERLTFSLFQQHESLDVDGGELYRADLTDFRVSYHFSVRSYLKLALIYNKVERNPALYRYYSVNRSSEELSSQLLYTYKVNPRTLLYLGYSDNAIANDYISDLRRNNKTYFMKVSYAWQQ</sequence>
<accession>A0A432ZLR6</accession>
<dbReference type="AlphaFoldDB" id="A0A432ZLR6"/>
<keyword evidence="5" id="KW-1185">Reference proteome</keyword>
<dbReference type="CDD" id="cd09618">
    <property type="entry name" value="CBM9_like_2"/>
    <property type="match status" value="1"/>
</dbReference>
<feature type="chain" id="PRO_5019180608" evidence="1">
    <location>
        <begin position="24"/>
        <end position="795"/>
    </location>
</feature>
<feature type="domain" description="DUF5916" evidence="3">
    <location>
        <begin position="270"/>
        <end position="351"/>
    </location>
</feature>
<dbReference type="EMBL" id="PIQH01000009">
    <property type="protein sequence ID" value="RUO78909.1"/>
    <property type="molecule type" value="Genomic_DNA"/>
</dbReference>
<dbReference type="OrthoDB" id="9786766at2"/>
<evidence type="ECO:0000259" key="3">
    <source>
        <dbReference type="Pfam" id="PF19313"/>
    </source>
</evidence>
<dbReference type="GO" id="GO:0030246">
    <property type="term" value="F:carbohydrate binding"/>
    <property type="evidence" value="ECO:0007669"/>
    <property type="project" value="InterPro"/>
</dbReference>
<dbReference type="InterPro" id="IPR010502">
    <property type="entry name" value="Carb-bd_dom_fam9"/>
</dbReference>
<dbReference type="InterPro" id="IPR045670">
    <property type="entry name" value="DUF5916"/>
</dbReference>
<proteinExistence type="predicted"/>
<dbReference type="Pfam" id="PF19313">
    <property type="entry name" value="DUF5916"/>
    <property type="match status" value="1"/>
</dbReference>
<keyword evidence="1" id="KW-0732">Signal</keyword>
<dbReference type="RefSeq" id="WP_126842480.1">
    <property type="nucleotide sequence ID" value="NZ_PIQH01000009.1"/>
</dbReference>